<organism evidence="1 2">
    <name type="scientific">Apiosordaria backusii</name>
    <dbReference type="NCBI Taxonomy" id="314023"/>
    <lineage>
        <taxon>Eukaryota</taxon>
        <taxon>Fungi</taxon>
        <taxon>Dikarya</taxon>
        <taxon>Ascomycota</taxon>
        <taxon>Pezizomycotina</taxon>
        <taxon>Sordariomycetes</taxon>
        <taxon>Sordariomycetidae</taxon>
        <taxon>Sordariales</taxon>
        <taxon>Lasiosphaeriaceae</taxon>
        <taxon>Apiosordaria</taxon>
    </lineage>
</organism>
<keyword evidence="2" id="KW-1185">Reference proteome</keyword>
<sequence length="110" mass="12151">MVDMEDGEQKDGAFMNLVPIAMNDRGCDLAAAVRGIVQDFVGYNKEFEEQASLLRARAEEDYGGEVGGMVEKTVEAYQAIVTGILQFSIQSPRYGIKEYEREDGSFAISL</sequence>
<dbReference type="Proteomes" id="UP001172159">
    <property type="component" value="Unassembled WGS sequence"/>
</dbReference>
<protein>
    <submittedName>
        <fullName evidence="1">Uncharacterized protein</fullName>
    </submittedName>
</protein>
<name>A0AA40K1G5_9PEZI</name>
<dbReference type="InterPro" id="IPR008949">
    <property type="entry name" value="Isoprenoid_synthase_dom_sf"/>
</dbReference>
<comment type="caution">
    <text evidence="1">The sequence shown here is derived from an EMBL/GenBank/DDBJ whole genome shotgun (WGS) entry which is preliminary data.</text>
</comment>
<dbReference type="Gene3D" id="1.10.600.10">
    <property type="entry name" value="Farnesyl Diphosphate Synthase"/>
    <property type="match status" value="1"/>
</dbReference>
<accession>A0AA40K1G5</accession>
<evidence type="ECO:0000313" key="2">
    <source>
        <dbReference type="Proteomes" id="UP001172159"/>
    </source>
</evidence>
<dbReference type="AlphaFoldDB" id="A0AA40K1G5"/>
<evidence type="ECO:0000313" key="1">
    <source>
        <dbReference type="EMBL" id="KAK0742321.1"/>
    </source>
</evidence>
<reference evidence="1" key="1">
    <citation type="submission" date="2023-06" db="EMBL/GenBank/DDBJ databases">
        <title>Genome-scale phylogeny and comparative genomics of the fungal order Sordariales.</title>
        <authorList>
            <consortium name="Lawrence Berkeley National Laboratory"/>
            <person name="Hensen N."/>
            <person name="Bonometti L."/>
            <person name="Westerberg I."/>
            <person name="Brannstrom I.O."/>
            <person name="Guillou S."/>
            <person name="Cros-Aarteil S."/>
            <person name="Calhoun S."/>
            <person name="Haridas S."/>
            <person name="Kuo A."/>
            <person name="Mondo S."/>
            <person name="Pangilinan J."/>
            <person name="Riley R."/>
            <person name="Labutti K."/>
            <person name="Andreopoulos B."/>
            <person name="Lipzen A."/>
            <person name="Chen C."/>
            <person name="Yanf M."/>
            <person name="Daum C."/>
            <person name="Ng V."/>
            <person name="Clum A."/>
            <person name="Steindorff A."/>
            <person name="Ohm R."/>
            <person name="Martin F."/>
            <person name="Silar P."/>
            <person name="Natvig D."/>
            <person name="Lalanne C."/>
            <person name="Gautier V."/>
            <person name="Ament-Velasquez S.L."/>
            <person name="Kruys A."/>
            <person name="Hutchinson M.I."/>
            <person name="Powell A.J."/>
            <person name="Barry K."/>
            <person name="Miller A.N."/>
            <person name="Grigoriev I.V."/>
            <person name="Debuchy R."/>
            <person name="Gladieux P."/>
            <person name="Thoren M.H."/>
            <person name="Johannesson H."/>
        </authorList>
    </citation>
    <scope>NUCLEOTIDE SEQUENCE</scope>
    <source>
        <strain evidence="1">CBS 540.89</strain>
    </source>
</reference>
<dbReference type="SUPFAM" id="SSF48576">
    <property type="entry name" value="Terpenoid synthases"/>
    <property type="match status" value="1"/>
</dbReference>
<gene>
    <name evidence="1" type="ORF">B0T21DRAFT_361116</name>
</gene>
<proteinExistence type="predicted"/>
<dbReference type="EMBL" id="JAUKTV010000003">
    <property type="protein sequence ID" value="KAK0742321.1"/>
    <property type="molecule type" value="Genomic_DNA"/>
</dbReference>